<evidence type="ECO:0000256" key="2">
    <source>
        <dbReference type="ARBA" id="ARBA00023242"/>
    </source>
</evidence>
<dbReference type="Gene3D" id="2.40.50.40">
    <property type="match status" value="1"/>
</dbReference>
<dbReference type="CDD" id="cd00024">
    <property type="entry name" value="CD_CSD"/>
    <property type="match status" value="1"/>
</dbReference>
<evidence type="ECO:0000259" key="4">
    <source>
        <dbReference type="PROSITE" id="PS50013"/>
    </source>
</evidence>
<feature type="region of interest" description="Disordered" evidence="3">
    <location>
        <begin position="499"/>
        <end position="523"/>
    </location>
</feature>
<dbReference type="InterPro" id="IPR000953">
    <property type="entry name" value="Chromo/chromo_shadow_dom"/>
</dbReference>
<dbReference type="Pfam" id="PF00385">
    <property type="entry name" value="Chromo"/>
    <property type="match status" value="1"/>
</dbReference>
<organism evidence="5 6">
    <name type="scientific">Peronospora belbahrii</name>
    <dbReference type="NCBI Taxonomy" id="622444"/>
    <lineage>
        <taxon>Eukaryota</taxon>
        <taxon>Sar</taxon>
        <taxon>Stramenopiles</taxon>
        <taxon>Oomycota</taxon>
        <taxon>Peronosporomycetes</taxon>
        <taxon>Peronosporales</taxon>
        <taxon>Peronosporaceae</taxon>
        <taxon>Peronospora</taxon>
    </lineage>
</organism>
<dbReference type="GO" id="GO:0005634">
    <property type="term" value="C:nucleus"/>
    <property type="evidence" value="ECO:0007669"/>
    <property type="project" value="UniProtKB-SubCell"/>
</dbReference>
<keyword evidence="2" id="KW-0539">Nucleus</keyword>
<feature type="compositionally biased region" description="Low complexity" evidence="3">
    <location>
        <begin position="297"/>
        <end position="309"/>
    </location>
</feature>
<feature type="region of interest" description="Disordered" evidence="3">
    <location>
        <begin position="541"/>
        <end position="569"/>
    </location>
</feature>
<feature type="compositionally biased region" description="Basic residues" evidence="3">
    <location>
        <begin position="387"/>
        <end position="406"/>
    </location>
</feature>
<dbReference type="InterPro" id="IPR051219">
    <property type="entry name" value="Heterochromatin_chromo-domain"/>
</dbReference>
<comment type="caution">
    <text evidence="5">The sequence shown here is derived from an EMBL/GenBank/DDBJ whole genome shotgun (WGS) entry which is preliminary data.</text>
</comment>
<dbReference type="InterPro" id="IPR023780">
    <property type="entry name" value="Chromo_domain"/>
</dbReference>
<feature type="compositionally biased region" description="Polar residues" evidence="3">
    <location>
        <begin position="263"/>
        <end position="273"/>
    </location>
</feature>
<dbReference type="SUPFAM" id="SSF54160">
    <property type="entry name" value="Chromo domain-like"/>
    <property type="match status" value="1"/>
</dbReference>
<evidence type="ECO:0000256" key="3">
    <source>
        <dbReference type="SAM" id="MobiDB-lite"/>
    </source>
</evidence>
<proteinExistence type="predicted"/>
<feature type="region of interest" description="Disordered" evidence="3">
    <location>
        <begin position="387"/>
        <end position="414"/>
    </location>
</feature>
<dbReference type="PROSITE" id="PS50013">
    <property type="entry name" value="CHROMO_2"/>
    <property type="match status" value="1"/>
</dbReference>
<feature type="region of interest" description="Disordered" evidence="3">
    <location>
        <begin position="244"/>
        <end position="322"/>
    </location>
</feature>
<dbReference type="SMART" id="SM00298">
    <property type="entry name" value="CHROMO"/>
    <property type="match status" value="2"/>
</dbReference>
<dbReference type="InterPro" id="IPR016197">
    <property type="entry name" value="Chromo-like_dom_sf"/>
</dbReference>
<evidence type="ECO:0000313" key="6">
    <source>
        <dbReference type="Proteomes" id="UP001160483"/>
    </source>
</evidence>
<dbReference type="EMBL" id="CAKKTJ010000180">
    <property type="protein sequence ID" value="CAH0477605.1"/>
    <property type="molecule type" value="Genomic_DNA"/>
</dbReference>
<evidence type="ECO:0000313" key="5">
    <source>
        <dbReference type="EMBL" id="CAH0477605.1"/>
    </source>
</evidence>
<evidence type="ECO:0000256" key="1">
    <source>
        <dbReference type="ARBA" id="ARBA00004123"/>
    </source>
</evidence>
<sequence length="584" mass="65239">MKTSVAHEKANDLVFSPNWEKEFFTTWLRLMERQKDEQDLTQTLQSLLKQDGDAMIIVQEAKHHANMMHANNKTMADLVAQLNEFFFRDIVPALHKLRQGVETMRYDRSMPLQQRQADPLDQYLEHGDEETVMPQAFVDNMSGWAAPFESIGSGQKKKMGHEKNMKQAEMLLYSSLQTGEEQGDGIAKNDKNLHYGSANDMYQKMPSVNSLKVDAMLNVDCSTMAAAYASQQQTAPMPNMIVPQGRPAGSKTKAHSSAVGRPKNQSSIFSNTKVMVDNGEVKNTHENVPSSTLGYLSSRSRSVSKSTSRTEPHSTSSLTKRRGCIGKKAASGLVADQVLDVRTYGTVKEYLICWQGLSAPRWIARQKSSPQAKELIDAYAAALRRRNAPLSRHGRGGSTSGRKRASRNGVNGQDGSGAEEVKFYVVDHIVNHRMHYNKRQYLVRWENYSASQDTWENAAKLRADVPDIVDAYEEKLQQDQTQTDAVHSTMSKTICDTTAASKLPTTRRSSESAEGAADGSTTQVLQSVNQVAEQETLEKRQHIFTDDEGKQDGVTEDITSKDDSHVDVKDESWKNVATKRLRTI</sequence>
<feature type="domain" description="Chromo" evidence="4">
    <location>
        <begin position="424"/>
        <end position="484"/>
    </location>
</feature>
<dbReference type="InterPro" id="IPR023779">
    <property type="entry name" value="Chromodomain_CS"/>
</dbReference>
<dbReference type="PANTHER" id="PTHR22812">
    <property type="entry name" value="CHROMOBOX PROTEIN"/>
    <property type="match status" value="1"/>
</dbReference>
<feature type="compositionally biased region" description="Polar residues" evidence="3">
    <location>
        <begin position="286"/>
        <end position="295"/>
    </location>
</feature>
<reference evidence="5" key="1">
    <citation type="submission" date="2021-11" db="EMBL/GenBank/DDBJ databases">
        <authorList>
            <person name="Islam A."/>
            <person name="Islam S."/>
            <person name="Flora M.S."/>
            <person name="Rahman M."/>
            <person name="Ziaur R.M."/>
            <person name="Epstein J.H."/>
            <person name="Hassan M."/>
            <person name="Klassen M."/>
            <person name="Woodard K."/>
            <person name="Webb A."/>
            <person name="Webby R.J."/>
            <person name="El Zowalaty M.E."/>
        </authorList>
    </citation>
    <scope>NUCLEOTIDE SEQUENCE</scope>
    <source>
        <strain evidence="5">Pbs3</strain>
    </source>
</reference>
<accession>A0AAU9KW61</accession>
<dbReference type="AlphaFoldDB" id="A0AAU9KW61"/>
<comment type="subcellular location">
    <subcellularLocation>
        <location evidence="1">Nucleus</location>
    </subcellularLocation>
</comment>
<dbReference type="Proteomes" id="UP001160483">
    <property type="component" value="Unassembled WGS sequence"/>
</dbReference>
<name>A0AAU9KW61_9STRA</name>
<dbReference type="PROSITE" id="PS00598">
    <property type="entry name" value="CHROMO_1"/>
    <property type="match status" value="1"/>
</dbReference>
<gene>
    <name evidence="5" type="ORF">PBS003_LOCUS4347</name>
</gene>
<protein>
    <recommendedName>
        <fullName evidence="4">Chromo domain-containing protein</fullName>
    </recommendedName>
</protein>